<feature type="chain" id="PRO_5016597293" evidence="2">
    <location>
        <begin position="36"/>
        <end position="609"/>
    </location>
</feature>
<accession>A0A372EIN4</accession>
<dbReference type="GO" id="GO:0009306">
    <property type="term" value="P:protein secretion"/>
    <property type="evidence" value="ECO:0007669"/>
    <property type="project" value="InterPro"/>
</dbReference>
<evidence type="ECO:0000256" key="2">
    <source>
        <dbReference type="SAM" id="SignalP"/>
    </source>
</evidence>
<dbReference type="GO" id="GO:0015627">
    <property type="term" value="C:type II protein secretion system complex"/>
    <property type="evidence" value="ECO:0007669"/>
    <property type="project" value="TreeGrafter"/>
</dbReference>
<dbReference type="AlphaFoldDB" id="A0A372EIN4"/>
<gene>
    <name evidence="5" type="ORF">DY262_13745</name>
</gene>
<feature type="domain" description="Type II/III secretion system secretin-like" evidence="3">
    <location>
        <begin position="313"/>
        <end position="468"/>
    </location>
</feature>
<dbReference type="PRINTS" id="PR00811">
    <property type="entry name" value="BCTERIALGSPD"/>
</dbReference>
<dbReference type="Pfam" id="PF13629">
    <property type="entry name" value="T2SS-T3SS_pil_N"/>
    <property type="match status" value="1"/>
</dbReference>
<protein>
    <submittedName>
        <fullName evidence="5">Secretory apparatus</fullName>
    </submittedName>
</protein>
<evidence type="ECO:0000313" key="5">
    <source>
        <dbReference type="EMBL" id="RFP78360.1"/>
    </source>
</evidence>
<name>A0A372EIN4_9BURK</name>
<evidence type="ECO:0000313" key="6">
    <source>
        <dbReference type="Proteomes" id="UP000261931"/>
    </source>
</evidence>
<dbReference type="InterPro" id="IPR004846">
    <property type="entry name" value="T2SS/T3SS_dom"/>
</dbReference>
<feature type="signal peptide" evidence="2">
    <location>
        <begin position="1"/>
        <end position="35"/>
    </location>
</feature>
<comment type="similarity">
    <text evidence="1">Belongs to the bacterial secretin family.</text>
</comment>
<dbReference type="EMBL" id="QVLS01000007">
    <property type="protein sequence ID" value="RFP78360.1"/>
    <property type="molecule type" value="Genomic_DNA"/>
</dbReference>
<evidence type="ECO:0000259" key="4">
    <source>
        <dbReference type="Pfam" id="PF13629"/>
    </source>
</evidence>
<dbReference type="Proteomes" id="UP000261931">
    <property type="component" value="Unassembled WGS sequence"/>
</dbReference>
<sequence>MRTPMPPPFSFLHTRPWRALWLALASGLLLAPAHAIDSAAATAPAAGGVVNGYAPILKPSADARARRSAGASARPYAPVKNADDDGQIAEIEMFTGESRVFPAPGVARIAVGNGAILTAAALDDKEVILFANGVGTSSLFLWHADGRYQRIKINIVAGDLSRVAREVAAFLSTIPKARASVIGDKVIVEGEQLSDVDLAKIDALAKTYPQIVNFTNRLGWEQMVLLDVKVVEFPVDELREIGLKWSAAGGAALGGIWAPAGRGHGPYQINVPAGTGGLPITNADGTTTGIPLPSGLTLMSALNAGLGAQLNLLAQSGRSTVLAEPQLSARNGAKASFLAGGEYPYTVSTVNGPSVLFKPYGVKLDIQPRVDASGVIRATVETEVSQIDPSVSTPSGPALLSRKTSTEFNVRDGQTIVLSGLIQREQATSIDKVPLLGDLPVLGALFRSQRFQNKETELVIFVTPTVVDAHSPGLLDRAQKINERLQQRLGEPPHLSEPLQPGHEPAQAAVVGDGAGAALPEPPQPTATVGAALTLGQLPLSDVELWAGADGAVLRLTPDINASVLVRLRRGEPVRALDLAPRGRWLAVQAGERRGWVASNGLSLAAPVR</sequence>
<dbReference type="PANTHER" id="PTHR30332">
    <property type="entry name" value="PROBABLE GENERAL SECRETION PATHWAY PROTEIN D"/>
    <property type="match status" value="1"/>
</dbReference>
<dbReference type="InterPro" id="IPR050810">
    <property type="entry name" value="Bact_Secretion_Sys_Channel"/>
</dbReference>
<evidence type="ECO:0000256" key="1">
    <source>
        <dbReference type="RuleBase" id="RU004003"/>
    </source>
</evidence>
<keyword evidence="6" id="KW-1185">Reference proteome</keyword>
<dbReference type="InterPro" id="IPR001775">
    <property type="entry name" value="GspD/PilQ"/>
</dbReference>
<feature type="domain" description="Pilus formation protein N-terminal" evidence="4">
    <location>
        <begin position="90"/>
        <end position="155"/>
    </location>
</feature>
<reference evidence="5 6" key="1">
    <citation type="submission" date="2018-08" db="EMBL/GenBank/DDBJ databases">
        <title>Hydrogenophaga sp. LA-38 isolated from sludge.</title>
        <authorList>
            <person name="Im W.-T."/>
        </authorList>
    </citation>
    <scope>NUCLEOTIDE SEQUENCE [LARGE SCALE GENOMIC DNA]</scope>
    <source>
        <strain evidence="5 6">LA-38</strain>
    </source>
</reference>
<evidence type="ECO:0000259" key="3">
    <source>
        <dbReference type="Pfam" id="PF00263"/>
    </source>
</evidence>
<dbReference type="Pfam" id="PF00263">
    <property type="entry name" value="Secretin"/>
    <property type="match status" value="1"/>
</dbReference>
<dbReference type="InterPro" id="IPR032789">
    <property type="entry name" value="T2SS-T3SS_pil_N"/>
</dbReference>
<organism evidence="5 6">
    <name type="scientific">Hydrogenophaga borbori</name>
    <dbReference type="NCBI Taxonomy" id="2294117"/>
    <lineage>
        <taxon>Bacteria</taxon>
        <taxon>Pseudomonadati</taxon>
        <taxon>Pseudomonadota</taxon>
        <taxon>Betaproteobacteria</taxon>
        <taxon>Burkholderiales</taxon>
        <taxon>Comamonadaceae</taxon>
        <taxon>Hydrogenophaga</taxon>
    </lineage>
</organism>
<comment type="caution">
    <text evidence="5">The sequence shown here is derived from an EMBL/GenBank/DDBJ whole genome shotgun (WGS) entry which is preliminary data.</text>
</comment>
<keyword evidence="2" id="KW-0732">Signal</keyword>
<dbReference type="PANTHER" id="PTHR30332:SF17">
    <property type="entry name" value="TYPE IV PILIATION SYSTEM PROTEIN DR_0774-RELATED"/>
    <property type="match status" value="1"/>
</dbReference>
<proteinExistence type="inferred from homology"/>